<organism evidence="10 11">
    <name type="scientific">Oleispira antarctica</name>
    <dbReference type="NCBI Taxonomy" id="188908"/>
    <lineage>
        <taxon>Bacteria</taxon>
        <taxon>Pseudomonadati</taxon>
        <taxon>Pseudomonadota</taxon>
        <taxon>Gammaproteobacteria</taxon>
        <taxon>Oceanospirillales</taxon>
        <taxon>Oceanospirillaceae</taxon>
        <taxon>Oleispira</taxon>
    </lineage>
</organism>
<dbReference type="EMBL" id="MABE01000606">
    <property type="protein sequence ID" value="OUS38455.1"/>
    <property type="molecule type" value="Genomic_DNA"/>
</dbReference>
<evidence type="ECO:0000313" key="11">
    <source>
        <dbReference type="Proteomes" id="UP000227088"/>
    </source>
</evidence>
<evidence type="ECO:0000256" key="4">
    <source>
        <dbReference type="ARBA" id="ARBA00022741"/>
    </source>
</evidence>
<evidence type="ECO:0000259" key="9">
    <source>
        <dbReference type="PROSITE" id="PS50893"/>
    </source>
</evidence>
<feature type="domain" description="ABC transporter" evidence="9">
    <location>
        <begin position="4"/>
        <end position="237"/>
    </location>
</feature>
<dbReference type="FunFam" id="3.40.50.300:FF:000425">
    <property type="entry name" value="Probable ABC transporter, ATP-binding subunit"/>
    <property type="match status" value="1"/>
</dbReference>
<dbReference type="InterPro" id="IPR027417">
    <property type="entry name" value="P-loop_NTPase"/>
</dbReference>
<evidence type="ECO:0000256" key="6">
    <source>
        <dbReference type="ARBA" id="ARBA00023004"/>
    </source>
</evidence>
<keyword evidence="3" id="KW-0410">Iron transport</keyword>
<dbReference type="PROSITE" id="PS50893">
    <property type="entry name" value="ABC_TRANSPORTER_2"/>
    <property type="match status" value="1"/>
</dbReference>
<dbReference type="PANTHER" id="PTHR42781:SF4">
    <property type="entry name" value="SPERMIDINE_PUTRESCINE IMPORT ATP-BINDING PROTEIN POTA"/>
    <property type="match status" value="1"/>
</dbReference>
<dbReference type="GO" id="GO:0005524">
    <property type="term" value="F:ATP binding"/>
    <property type="evidence" value="ECO:0007669"/>
    <property type="project" value="UniProtKB-KW"/>
</dbReference>
<evidence type="ECO:0000256" key="8">
    <source>
        <dbReference type="ARBA" id="ARBA00023136"/>
    </source>
</evidence>
<accession>A0A1Y5HUJ2</accession>
<dbReference type="InterPro" id="IPR050093">
    <property type="entry name" value="ABC_SmlMolc_Importer"/>
</dbReference>
<name>A0A1Y5HUJ2_OLEAN</name>
<protein>
    <recommendedName>
        <fullName evidence="9">ABC transporter domain-containing protein</fullName>
    </recommendedName>
</protein>
<keyword evidence="1" id="KW-0813">Transport</keyword>
<evidence type="ECO:0000256" key="2">
    <source>
        <dbReference type="ARBA" id="ARBA00022475"/>
    </source>
</evidence>
<keyword evidence="5" id="KW-0067">ATP-binding</keyword>
<sequence length="347" mass="38969">MTAVEMSNIQVAFDDVQILKNLSFSLPAGEILCLLGPSGCGKTTALKTIAGLVKPQLGHIDLFGESVFSDNKIDLSPQQRSVGFIFQDYALFPHMTIGQNIAYGLPGLSKEEKQQRIEESLQLVELPDLQQRYPHELSGGQQQRIAVARALAPKPQLLLMDEPFSNVDGQVKRRMMADLRRLLKDHNISCIFVTHAKEEAFAFADKTAVMVAGDIAQLDKPAVVYNLPKNCAVAEFMESGNLTSLRHSQKVLDRIDHHWHKDLDNSGYWLFKPQHVALKRSLQNTGITLTDTTYIGRGYQYELSIQLDKHNPDKTIIWKAENEQPLDINIGDNLAIEYLASPHWLQN</sequence>
<evidence type="ECO:0000256" key="5">
    <source>
        <dbReference type="ARBA" id="ARBA00022840"/>
    </source>
</evidence>
<dbReference type="GO" id="GO:0016020">
    <property type="term" value="C:membrane"/>
    <property type="evidence" value="ECO:0007669"/>
    <property type="project" value="InterPro"/>
</dbReference>
<keyword evidence="4" id="KW-0547">Nucleotide-binding</keyword>
<dbReference type="AlphaFoldDB" id="A0A1Y5HUJ2"/>
<keyword evidence="8" id="KW-0472">Membrane</keyword>
<dbReference type="SUPFAM" id="SSF52540">
    <property type="entry name" value="P-loop containing nucleoside triphosphate hydrolases"/>
    <property type="match status" value="1"/>
</dbReference>
<dbReference type="InterPro" id="IPR017871">
    <property type="entry name" value="ABC_transporter-like_CS"/>
</dbReference>
<evidence type="ECO:0000256" key="1">
    <source>
        <dbReference type="ARBA" id="ARBA00022448"/>
    </source>
</evidence>
<proteinExistence type="predicted"/>
<keyword evidence="2" id="KW-1003">Cell membrane</keyword>
<dbReference type="Proteomes" id="UP000227088">
    <property type="component" value="Unassembled WGS sequence"/>
</dbReference>
<keyword evidence="7" id="KW-0406">Ion transport</keyword>
<dbReference type="InterPro" id="IPR015853">
    <property type="entry name" value="ABC_transpr_FbpC"/>
</dbReference>
<dbReference type="GO" id="GO:0016887">
    <property type="term" value="F:ATP hydrolysis activity"/>
    <property type="evidence" value="ECO:0007669"/>
    <property type="project" value="InterPro"/>
</dbReference>
<comment type="caution">
    <text evidence="10">The sequence shown here is derived from an EMBL/GenBank/DDBJ whole genome shotgun (WGS) entry which is preliminary data.</text>
</comment>
<dbReference type="Pfam" id="PF00005">
    <property type="entry name" value="ABC_tran"/>
    <property type="match status" value="1"/>
</dbReference>
<dbReference type="PANTHER" id="PTHR42781">
    <property type="entry name" value="SPERMIDINE/PUTRESCINE IMPORT ATP-BINDING PROTEIN POTA"/>
    <property type="match status" value="1"/>
</dbReference>
<dbReference type="InterPro" id="IPR003593">
    <property type="entry name" value="AAA+_ATPase"/>
</dbReference>
<dbReference type="Gene3D" id="3.40.50.300">
    <property type="entry name" value="P-loop containing nucleotide triphosphate hydrolases"/>
    <property type="match status" value="1"/>
</dbReference>
<reference evidence="11" key="1">
    <citation type="journal article" date="2017" name="Proc. Natl. Acad. Sci. U.S.A.">
        <title>Simulation of Deepwater Horizon oil plume reveals substrate specialization within a complex community of hydrocarbon degraders.</title>
        <authorList>
            <person name="Hu P."/>
            <person name="Dubinsky E.A."/>
            <person name="Probst A.J."/>
            <person name="Wang J."/>
            <person name="Sieber C.M.K."/>
            <person name="Tom L.M."/>
            <person name="Gardinali P."/>
            <person name="Banfield J.F."/>
            <person name="Atlas R.M."/>
            <person name="Andersen G.L."/>
        </authorList>
    </citation>
    <scope>NUCLEOTIDE SEQUENCE [LARGE SCALE GENOMIC DNA]</scope>
</reference>
<gene>
    <name evidence="10" type="ORF">A9R00_10480</name>
</gene>
<evidence type="ECO:0000313" key="10">
    <source>
        <dbReference type="EMBL" id="OUS38455.1"/>
    </source>
</evidence>
<evidence type="ECO:0000256" key="7">
    <source>
        <dbReference type="ARBA" id="ARBA00023065"/>
    </source>
</evidence>
<dbReference type="GO" id="GO:0015408">
    <property type="term" value="F:ABC-type ferric iron transporter activity"/>
    <property type="evidence" value="ECO:0007669"/>
    <property type="project" value="InterPro"/>
</dbReference>
<dbReference type="PROSITE" id="PS00211">
    <property type="entry name" value="ABC_TRANSPORTER_1"/>
    <property type="match status" value="1"/>
</dbReference>
<dbReference type="InterPro" id="IPR003439">
    <property type="entry name" value="ABC_transporter-like_ATP-bd"/>
</dbReference>
<dbReference type="CDD" id="cd03259">
    <property type="entry name" value="ABC_Carb_Solutes_like"/>
    <property type="match status" value="1"/>
</dbReference>
<keyword evidence="6" id="KW-0408">Iron</keyword>
<dbReference type="GO" id="GO:0015697">
    <property type="term" value="P:quaternary ammonium group transport"/>
    <property type="evidence" value="ECO:0007669"/>
    <property type="project" value="UniProtKB-ARBA"/>
</dbReference>
<evidence type="ECO:0000256" key="3">
    <source>
        <dbReference type="ARBA" id="ARBA00022496"/>
    </source>
</evidence>
<dbReference type="SMART" id="SM00382">
    <property type="entry name" value="AAA"/>
    <property type="match status" value="1"/>
</dbReference>